<protein>
    <submittedName>
        <fullName evidence="8">PDZ domain-containing protein</fullName>
    </submittedName>
</protein>
<organism evidence="8 9">
    <name type="scientific">Spiribacter aquaticus</name>
    <dbReference type="NCBI Taxonomy" id="1935996"/>
    <lineage>
        <taxon>Bacteria</taxon>
        <taxon>Pseudomonadati</taxon>
        <taxon>Pseudomonadota</taxon>
        <taxon>Gammaproteobacteria</taxon>
        <taxon>Chromatiales</taxon>
        <taxon>Ectothiorhodospiraceae</taxon>
        <taxon>Spiribacter</taxon>
    </lineage>
</organism>
<dbReference type="InterPro" id="IPR001940">
    <property type="entry name" value="Peptidase_S1C"/>
</dbReference>
<dbReference type="EMBL" id="VMKP01000003">
    <property type="protein sequence ID" value="TVO64441.1"/>
    <property type="molecule type" value="Genomic_DNA"/>
</dbReference>
<gene>
    <name evidence="8" type="ORF">FPL11_07220</name>
</gene>
<evidence type="ECO:0000256" key="3">
    <source>
        <dbReference type="ARBA" id="ARBA00022801"/>
    </source>
</evidence>
<proteinExistence type="inferred from homology"/>
<keyword evidence="9" id="KW-1185">Reference proteome</keyword>
<feature type="compositionally biased region" description="Pro residues" evidence="5">
    <location>
        <begin position="384"/>
        <end position="394"/>
    </location>
</feature>
<keyword evidence="6" id="KW-0472">Membrane</keyword>
<evidence type="ECO:0000256" key="6">
    <source>
        <dbReference type="SAM" id="Phobius"/>
    </source>
</evidence>
<dbReference type="RefSeq" id="WP_144348024.1">
    <property type="nucleotide sequence ID" value="NZ_VMKP01000003.1"/>
</dbReference>
<dbReference type="InterPro" id="IPR001478">
    <property type="entry name" value="PDZ"/>
</dbReference>
<reference evidence="8 9" key="1">
    <citation type="submission" date="2019-07" db="EMBL/GenBank/DDBJ databases">
        <title>Reclasification of Spiribacter aquaticus.</title>
        <authorList>
            <person name="Leon M.J."/>
            <person name="Sanchez-Porro C."/>
            <person name="Ventosa A."/>
        </authorList>
    </citation>
    <scope>NUCLEOTIDE SEQUENCE [LARGE SCALE GENOMIC DNA]</scope>
    <source>
        <strain evidence="8 9">SP30</strain>
    </source>
</reference>
<dbReference type="InterPro" id="IPR041489">
    <property type="entry name" value="PDZ_6"/>
</dbReference>
<feature type="region of interest" description="Disordered" evidence="5">
    <location>
        <begin position="371"/>
        <end position="394"/>
    </location>
</feature>
<dbReference type="PANTHER" id="PTHR43343">
    <property type="entry name" value="PEPTIDASE S12"/>
    <property type="match status" value="1"/>
</dbReference>
<name>A0A557RH04_9GAMM</name>
<feature type="domain" description="PDZ" evidence="7">
    <location>
        <begin position="281"/>
        <end position="341"/>
    </location>
</feature>
<dbReference type="Pfam" id="PF13365">
    <property type="entry name" value="Trypsin_2"/>
    <property type="match status" value="1"/>
</dbReference>
<dbReference type="SUPFAM" id="SSF50156">
    <property type="entry name" value="PDZ domain-like"/>
    <property type="match status" value="1"/>
</dbReference>
<dbReference type="Proteomes" id="UP000316688">
    <property type="component" value="Unassembled WGS sequence"/>
</dbReference>
<dbReference type="PRINTS" id="PR00834">
    <property type="entry name" value="PROTEASES2C"/>
</dbReference>
<dbReference type="SMART" id="SM00228">
    <property type="entry name" value="PDZ"/>
    <property type="match status" value="1"/>
</dbReference>
<keyword evidence="6" id="KW-0812">Transmembrane</keyword>
<evidence type="ECO:0000256" key="2">
    <source>
        <dbReference type="ARBA" id="ARBA00022670"/>
    </source>
</evidence>
<keyword evidence="4" id="KW-0720">Serine protease</keyword>
<keyword evidence="3" id="KW-0378">Hydrolase</keyword>
<evidence type="ECO:0000256" key="4">
    <source>
        <dbReference type="ARBA" id="ARBA00022825"/>
    </source>
</evidence>
<dbReference type="SUPFAM" id="SSF50494">
    <property type="entry name" value="Trypsin-like serine proteases"/>
    <property type="match status" value="1"/>
</dbReference>
<evidence type="ECO:0000256" key="1">
    <source>
        <dbReference type="ARBA" id="ARBA00010541"/>
    </source>
</evidence>
<dbReference type="InterPro" id="IPR009003">
    <property type="entry name" value="Peptidase_S1_PA"/>
</dbReference>
<dbReference type="Pfam" id="PF17820">
    <property type="entry name" value="PDZ_6"/>
    <property type="match status" value="1"/>
</dbReference>
<comment type="caution">
    <text evidence="8">The sequence shown here is derived from an EMBL/GenBank/DDBJ whole genome shotgun (WGS) entry which is preliminary data.</text>
</comment>
<evidence type="ECO:0000313" key="8">
    <source>
        <dbReference type="EMBL" id="TVO64441.1"/>
    </source>
</evidence>
<accession>A0A557RH04</accession>
<feature type="transmembrane region" description="Helical" evidence="6">
    <location>
        <begin position="12"/>
        <end position="29"/>
    </location>
</feature>
<keyword evidence="2" id="KW-0645">Protease</keyword>
<comment type="similarity">
    <text evidence="1">Belongs to the peptidase S1C family.</text>
</comment>
<dbReference type="Gene3D" id="2.30.42.10">
    <property type="match status" value="1"/>
</dbReference>
<keyword evidence="6" id="KW-1133">Transmembrane helix</keyword>
<dbReference type="GO" id="GO:0006508">
    <property type="term" value="P:proteolysis"/>
    <property type="evidence" value="ECO:0007669"/>
    <property type="project" value="UniProtKB-KW"/>
</dbReference>
<evidence type="ECO:0000259" key="7">
    <source>
        <dbReference type="PROSITE" id="PS50106"/>
    </source>
</evidence>
<dbReference type="InterPro" id="IPR036034">
    <property type="entry name" value="PDZ_sf"/>
</dbReference>
<dbReference type="Gene3D" id="2.40.10.120">
    <property type="match status" value="1"/>
</dbReference>
<evidence type="ECO:0000256" key="5">
    <source>
        <dbReference type="SAM" id="MobiDB-lite"/>
    </source>
</evidence>
<dbReference type="FunFam" id="2.40.10.10:FF:000001">
    <property type="entry name" value="Periplasmic serine protease DegS"/>
    <property type="match status" value="1"/>
</dbReference>
<dbReference type="InterPro" id="IPR051201">
    <property type="entry name" value="Chloro_Bact_Ser_Proteases"/>
</dbReference>
<evidence type="ECO:0000313" key="9">
    <source>
        <dbReference type="Proteomes" id="UP000316688"/>
    </source>
</evidence>
<dbReference type="GO" id="GO:0004252">
    <property type="term" value="F:serine-type endopeptidase activity"/>
    <property type="evidence" value="ECO:0007669"/>
    <property type="project" value="InterPro"/>
</dbReference>
<dbReference type="PANTHER" id="PTHR43343:SF3">
    <property type="entry name" value="PROTEASE DO-LIKE 8, CHLOROPLASTIC"/>
    <property type="match status" value="1"/>
</dbReference>
<dbReference type="AlphaFoldDB" id="A0A557RH04"/>
<sequence>MAFKRFTRFVTSYVLVGVIVAITVVWLAPELLGGRPAGPTAISGEDAARADPRPSSADGQRFSYADAVEVAAPSVVNIYTASRNPDPRNVFLDSPALDELLGGMTAQEQERLDTSLGSGLLVNAAGQLLTNHHVIRGAARIQVMLADGRNAPARVIGTDPESDLAVLQVNADNLPHVPLADGRETRVGDVVFAIGNPFGVGQTVTQGIISALGRSEVGLTTFENFIQTDAAINPGNSGGALINARGEVIGINTAIFSDSGSSTGIGFAIPADLAQAVLTDIVENGRVIRGWIGAQILPNQGRSGLRIAAVLPGGPADRAGLASGDVIETANGEPVRTVQGLLSWITEQAPGREVILNGRRDGETRRWEVEIAERPTDLNGDAPQRPPQPEGQSR</sequence>
<dbReference type="PROSITE" id="PS50106">
    <property type="entry name" value="PDZ"/>
    <property type="match status" value="1"/>
</dbReference>